<feature type="binding site" evidence="6">
    <location>
        <position position="240"/>
    </location>
    <ligand>
        <name>Mg(2+)</name>
        <dbReference type="ChEBI" id="CHEBI:18420"/>
    </ligand>
</feature>
<evidence type="ECO:0000256" key="1">
    <source>
        <dbReference type="ARBA" id="ARBA00008031"/>
    </source>
</evidence>
<evidence type="ECO:0000256" key="4">
    <source>
        <dbReference type="ARBA" id="ARBA00023235"/>
    </source>
</evidence>
<evidence type="ECO:0000313" key="9">
    <source>
        <dbReference type="EMBL" id="NEN24750.1"/>
    </source>
</evidence>
<keyword evidence="10" id="KW-1185">Reference proteome</keyword>
<keyword evidence="4 7" id="KW-0413">Isomerase</keyword>
<feature type="domain" description="Mandelate racemase/muconate lactonizing enzyme C-terminal" evidence="8">
    <location>
        <begin position="145"/>
        <end position="236"/>
    </location>
</feature>
<evidence type="ECO:0000256" key="5">
    <source>
        <dbReference type="PIRSR" id="PIRSR634603-1"/>
    </source>
</evidence>
<feature type="binding site" evidence="6">
    <location>
        <position position="188"/>
    </location>
    <ligand>
        <name>Mg(2+)</name>
        <dbReference type="ChEBI" id="CHEBI:18420"/>
    </ligand>
</feature>
<dbReference type="InterPro" id="IPR034603">
    <property type="entry name" value="Dipeptide_epimerase"/>
</dbReference>
<evidence type="ECO:0000259" key="8">
    <source>
        <dbReference type="SMART" id="SM00922"/>
    </source>
</evidence>
<dbReference type="GO" id="GO:0016855">
    <property type="term" value="F:racemase and epimerase activity, acting on amino acids and derivatives"/>
    <property type="evidence" value="ECO:0007669"/>
    <property type="project" value="UniProtKB-UniRule"/>
</dbReference>
<dbReference type="Proteomes" id="UP000486602">
    <property type="component" value="Unassembled WGS sequence"/>
</dbReference>
<dbReference type="EC" id="5.1.1.-" evidence="7"/>
<dbReference type="Gene3D" id="3.20.20.120">
    <property type="entry name" value="Enolase-like C-terminal domain"/>
    <property type="match status" value="1"/>
</dbReference>
<dbReference type="PANTHER" id="PTHR48080:SF3">
    <property type="entry name" value="ENOLASE SUPERFAMILY MEMBER DDB_G0284701"/>
    <property type="match status" value="1"/>
</dbReference>
<comment type="similarity">
    <text evidence="1 7">Belongs to the mandelate racemase/muconate lactonizing enzyme family.</text>
</comment>
<gene>
    <name evidence="9" type="ORF">G3O08_14690</name>
</gene>
<dbReference type="Gene3D" id="3.30.390.10">
    <property type="entry name" value="Enolase-like, N-terminal domain"/>
    <property type="match status" value="1"/>
</dbReference>
<name>A0A7K3WSS7_9FLAO</name>
<evidence type="ECO:0000256" key="2">
    <source>
        <dbReference type="ARBA" id="ARBA00022723"/>
    </source>
</evidence>
<evidence type="ECO:0000256" key="7">
    <source>
        <dbReference type="RuleBase" id="RU366006"/>
    </source>
</evidence>
<feature type="active site" description="Proton acceptor; specific for (R)-substrate epimerization" evidence="5">
    <location>
        <position position="164"/>
    </location>
</feature>
<accession>A0A7K3WSS7</accession>
<dbReference type="InterPro" id="IPR013342">
    <property type="entry name" value="Mandelate_racemase_C"/>
</dbReference>
<evidence type="ECO:0000256" key="6">
    <source>
        <dbReference type="PIRSR" id="PIRSR634603-3"/>
    </source>
</evidence>
<comment type="cofactor">
    <cofactor evidence="6 7">
        <name>Mg(2+)</name>
        <dbReference type="ChEBI" id="CHEBI:18420"/>
    </cofactor>
    <text evidence="6 7">Binds 1 Mg(2+) ion per subunit.</text>
</comment>
<protein>
    <recommendedName>
        <fullName evidence="7">Dipeptide epimerase</fullName>
        <ecNumber evidence="7">5.1.1.-</ecNumber>
    </recommendedName>
</protein>
<dbReference type="SFLD" id="SFLDG00180">
    <property type="entry name" value="muconate_cycloisomerase"/>
    <property type="match status" value="1"/>
</dbReference>
<dbReference type="PANTHER" id="PTHR48080">
    <property type="entry name" value="D-GALACTONATE DEHYDRATASE-RELATED"/>
    <property type="match status" value="1"/>
</dbReference>
<proteinExistence type="inferred from homology"/>
<feature type="binding site" evidence="6">
    <location>
        <position position="215"/>
    </location>
    <ligand>
        <name>Mg(2+)</name>
        <dbReference type="ChEBI" id="CHEBI:18420"/>
    </ligand>
</feature>
<keyword evidence="2 6" id="KW-0479">Metal-binding</keyword>
<dbReference type="Pfam" id="PF02746">
    <property type="entry name" value="MR_MLE_N"/>
    <property type="match status" value="1"/>
</dbReference>
<dbReference type="SMART" id="SM00922">
    <property type="entry name" value="MR_MLE"/>
    <property type="match status" value="1"/>
</dbReference>
<dbReference type="SFLD" id="SFLDS00001">
    <property type="entry name" value="Enolase"/>
    <property type="match status" value="1"/>
</dbReference>
<dbReference type="InterPro" id="IPR036849">
    <property type="entry name" value="Enolase-like_C_sf"/>
</dbReference>
<evidence type="ECO:0000256" key="3">
    <source>
        <dbReference type="ARBA" id="ARBA00022842"/>
    </source>
</evidence>
<dbReference type="SUPFAM" id="SSF54826">
    <property type="entry name" value="Enolase N-terminal domain-like"/>
    <property type="match status" value="1"/>
</dbReference>
<dbReference type="InterPro" id="IPR034593">
    <property type="entry name" value="DgoD-like"/>
</dbReference>
<dbReference type="InterPro" id="IPR029065">
    <property type="entry name" value="Enolase_C-like"/>
</dbReference>
<dbReference type="RefSeq" id="WP_163286144.1">
    <property type="nucleotide sequence ID" value="NZ_JAAGVY010000032.1"/>
</dbReference>
<dbReference type="SUPFAM" id="SSF51604">
    <property type="entry name" value="Enolase C-terminal domain-like"/>
    <property type="match status" value="1"/>
</dbReference>
<dbReference type="InterPro" id="IPR013341">
    <property type="entry name" value="Mandelate_racemase_N_dom"/>
</dbReference>
<feature type="active site" description="Proton acceptor; specific for (S)-substrate epimerization" evidence="5">
    <location>
        <position position="262"/>
    </location>
</feature>
<dbReference type="CDD" id="cd03319">
    <property type="entry name" value="L-Ala-DL-Glu_epimerase"/>
    <property type="match status" value="1"/>
</dbReference>
<sequence length="358" mass="39862">MDETILFQAGNLKVSAIPYQLNFKFPFKLALSTRSYTDIVILKVQSGKITVYGEAALPPYLGASVQSTIDFYKSLDWNLILDFSLQESREMIDLASTADNAAKASISIALHDLHCQREDITLGDLYEIKSEKTSYSTYTIGISTEKELRRKLEEGKDFKIIKLKLGSDDDKDLIKAYKKHCQKPFCVDINQGYKPRDKAAEMGEFLLKNGVLFIEQPLPAEQFEEMAWVRERVDIPFIADESVKRLSDLRYAAEAFDGVNIKLMKSTGIAETYEMIAQSRKLNLKIVLGAMAESSLGNTAAAHFASLADWVDLDGPMLTSNDPFEGIIYSHGAIVLPSRAGVGAIPVKGMETDSKFIL</sequence>
<organism evidence="9 10">
    <name type="scientific">Cryomorpha ignava</name>
    <dbReference type="NCBI Taxonomy" id="101383"/>
    <lineage>
        <taxon>Bacteria</taxon>
        <taxon>Pseudomonadati</taxon>
        <taxon>Bacteroidota</taxon>
        <taxon>Flavobacteriia</taxon>
        <taxon>Flavobacteriales</taxon>
        <taxon>Cryomorphaceae</taxon>
        <taxon>Cryomorpha</taxon>
    </lineage>
</organism>
<dbReference type="Pfam" id="PF13378">
    <property type="entry name" value="MR_MLE_C"/>
    <property type="match status" value="1"/>
</dbReference>
<dbReference type="InterPro" id="IPR029017">
    <property type="entry name" value="Enolase-like_N"/>
</dbReference>
<dbReference type="AlphaFoldDB" id="A0A7K3WSS7"/>
<dbReference type="GO" id="GO:0000287">
    <property type="term" value="F:magnesium ion binding"/>
    <property type="evidence" value="ECO:0007669"/>
    <property type="project" value="UniProtKB-ARBA"/>
</dbReference>
<comment type="caution">
    <text evidence="9">The sequence shown here is derived from an EMBL/GenBank/DDBJ whole genome shotgun (WGS) entry which is preliminary data.</text>
</comment>
<evidence type="ECO:0000313" key="10">
    <source>
        <dbReference type="Proteomes" id="UP000486602"/>
    </source>
</evidence>
<reference evidence="9 10" key="1">
    <citation type="submission" date="2020-02" db="EMBL/GenBank/DDBJ databases">
        <title>Out from the shadows clarifying the taxonomy of the family Cryomorphaceae and related taxa by utilizing the GTDB taxonomic framework.</title>
        <authorList>
            <person name="Bowman J.P."/>
        </authorList>
    </citation>
    <scope>NUCLEOTIDE SEQUENCE [LARGE SCALE GENOMIC DNA]</scope>
    <source>
        <strain evidence="9 10">QSSC 1-22</strain>
    </source>
</reference>
<keyword evidence="3 6" id="KW-0460">Magnesium</keyword>
<dbReference type="EMBL" id="JAAGVY010000032">
    <property type="protein sequence ID" value="NEN24750.1"/>
    <property type="molecule type" value="Genomic_DNA"/>
</dbReference>